<feature type="region of interest" description="Disordered" evidence="1">
    <location>
        <begin position="677"/>
        <end position="709"/>
    </location>
</feature>
<feature type="compositionally biased region" description="Acidic residues" evidence="1">
    <location>
        <begin position="697"/>
        <end position="709"/>
    </location>
</feature>
<dbReference type="Gene3D" id="2.30.30.40">
    <property type="entry name" value="SH3 Domains"/>
    <property type="match status" value="1"/>
</dbReference>
<feature type="compositionally biased region" description="Acidic residues" evidence="1">
    <location>
        <begin position="479"/>
        <end position="492"/>
    </location>
</feature>
<keyword evidence="2" id="KW-1185">Reference proteome</keyword>
<feature type="compositionally biased region" description="Polar residues" evidence="1">
    <location>
        <begin position="271"/>
        <end position="292"/>
    </location>
</feature>
<feature type="region of interest" description="Disordered" evidence="1">
    <location>
        <begin position="469"/>
        <end position="592"/>
    </location>
</feature>
<dbReference type="PANTHER" id="PTHR16830">
    <property type="entry name" value="SH2 CONTAINING ADAPTOR PRAM-1 RELATED"/>
    <property type="match status" value="1"/>
</dbReference>
<dbReference type="GeneID" id="101862824"/>
<reference evidence="3 4" key="1">
    <citation type="submission" date="2025-05" db="UniProtKB">
        <authorList>
            <consortium name="RefSeq"/>
        </authorList>
    </citation>
    <scope>IDENTIFICATION</scope>
</reference>
<proteinExistence type="predicted"/>
<name>A0ABM1VYL8_APLCA</name>
<feature type="compositionally biased region" description="Low complexity" evidence="1">
    <location>
        <begin position="161"/>
        <end position="194"/>
    </location>
</feature>
<feature type="compositionally biased region" description="Acidic residues" evidence="1">
    <location>
        <begin position="516"/>
        <end position="528"/>
    </location>
</feature>
<feature type="compositionally biased region" description="Polar residues" evidence="1">
    <location>
        <begin position="320"/>
        <end position="330"/>
    </location>
</feature>
<feature type="compositionally biased region" description="Polar residues" evidence="1">
    <location>
        <begin position="60"/>
        <end position="70"/>
    </location>
</feature>
<dbReference type="InterPro" id="IPR036028">
    <property type="entry name" value="SH3-like_dom_sf"/>
</dbReference>
<protein>
    <submittedName>
        <fullName evidence="3 4">Protein split ends isoform X1</fullName>
    </submittedName>
</protein>
<accession>A0ABM1VYL8</accession>
<feature type="compositionally biased region" description="Low complexity" evidence="1">
    <location>
        <begin position="243"/>
        <end position="256"/>
    </location>
</feature>
<dbReference type="RefSeq" id="XP_035827511.1">
    <property type="nucleotide sequence ID" value="XM_035971618.1"/>
</dbReference>
<sequence>MSATVKNRLKLFEQGSDQDANMSGRPAVANKPVAPVLQMFKKRQDEAAAGGGAESGDQSPAQSANTTSNKPPILAKGSTLGGGAGATAPKTPPKWGLAAAGQQKSDVNQNVVPAQAVNKTGNKAAGSSATHQNPTKVTNNGVAKFGAATNNGISKVTLKPAVGGSSSLSSSSSSSSTSASSTPAPLSSSSAVSSLRPTTPPKPGPKSPGSSANEAASKTNKSPGVGVALKPPSFPKPQVTNKSSTSSSTSSSSSTTAQSPTESRVPPLPTSPSQKSSAASNDGDTPDSSSAIDQRRPSKFAALRQGFEANNSSSSSSSSTKPTVSSQNATKGVAADNHVKQPLSLPSSPTSKDSSITLRNNSTNSDAAKQQRTSSIIVERRKDGKRFKKVKLRELPPEEKVVDKPEVPTDVDLSAIQGHYQSAIKEFQKESDAANAVSPDEEDDADIYDDCFSVEHRMLPRKSTFRKQSERISLIPEMGPEEEGLEEDDGLVYDDGMTPMPGEDIYDDAMTVKPPDEDDGDVYEDEESLALAKVVIQEEEEEESEQDRKKRLKKEEEARKKEEKERKEREREEERKRKKEEKERQNKEKEEKRLRDRFKLTGDEISVGEGVIMQDAKGKGDNLTVKKGQMVNIIRMDQNPVNKWLVKIENTIGYVDSSIIEVNAANIKQTMVKDRKTSSASLGSTEELDGQTYDLVPTEDDGDIYEPLD</sequence>
<organism evidence="2 3">
    <name type="scientific">Aplysia californica</name>
    <name type="common">California sea hare</name>
    <dbReference type="NCBI Taxonomy" id="6500"/>
    <lineage>
        <taxon>Eukaryota</taxon>
        <taxon>Metazoa</taxon>
        <taxon>Spiralia</taxon>
        <taxon>Lophotrochozoa</taxon>
        <taxon>Mollusca</taxon>
        <taxon>Gastropoda</taxon>
        <taxon>Heterobranchia</taxon>
        <taxon>Euthyneura</taxon>
        <taxon>Tectipleura</taxon>
        <taxon>Aplysiida</taxon>
        <taxon>Aplysioidea</taxon>
        <taxon>Aplysiidae</taxon>
        <taxon>Aplysia</taxon>
    </lineage>
</organism>
<feature type="compositionally biased region" description="Low complexity" evidence="1">
    <location>
        <begin position="107"/>
        <end position="118"/>
    </location>
</feature>
<dbReference type="Proteomes" id="UP000694888">
    <property type="component" value="Unplaced"/>
</dbReference>
<gene>
    <name evidence="3 4" type="primary">LOC101862824</name>
</gene>
<feature type="compositionally biased region" description="Basic and acidic residues" evidence="1">
    <location>
        <begin position="553"/>
        <end position="592"/>
    </location>
</feature>
<evidence type="ECO:0000313" key="3">
    <source>
        <dbReference type="RefSeq" id="XP_035827511.1"/>
    </source>
</evidence>
<evidence type="ECO:0000313" key="4">
    <source>
        <dbReference type="RefSeq" id="XP_035827512.1"/>
    </source>
</evidence>
<dbReference type="RefSeq" id="XP_035827512.1">
    <property type="nucleotide sequence ID" value="XM_035971619.1"/>
</dbReference>
<evidence type="ECO:0000256" key="1">
    <source>
        <dbReference type="SAM" id="MobiDB-lite"/>
    </source>
</evidence>
<feature type="region of interest" description="Disordered" evidence="1">
    <location>
        <begin position="1"/>
        <end position="376"/>
    </location>
</feature>
<feature type="compositionally biased region" description="Low complexity" evidence="1">
    <location>
        <begin position="342"/>
        <end position="358"/>
    </location>
</feature>
<evidence type="ECO:0000313" key="2">
    <source>
        <dbReference type="Proteomes" id="UP000694888"/>
    </source>
</evidence>
<dbReference type="SUPFAM" id="SSF50044">
    <property type="entry name" value="SH3-domain"/>
    <property type="match status" value="1"/>
</dbReference>
<dbReference type="InterPro" id="IPR043443">
    <property type="entry name" value="FYB1/2-like"/>
</dbReference>
<feature type="compositionally biased region" description="Polar residues" evidence="1">
    <location>
        <begin position="359"/>
        <end position="376"/>
    </location>
</feature>
<feature type="compositionally biased region" description="Polar residues" evidence="1">
    <location>
        <begin position="211"/>
        <end position="222"/>
    </location>
</feature>
<dbReference type="PANTHER" id="PTHR16830:SF12">
    <property type="entry name" value="PDZ DOMAIN-CONTAINING PROTEIN"/>
    <property type="match status" value="1"/>
</dbReference>
<feature type="compositionally biased region" description="Polar residues" evidence="1">
    <location>
        <begin position="119"/>
        <end position="141"/>
    </location>
</feature>